<evidence type="ECO:0000313" key="3">
    <source>
        <dbReference type="Proteomes" id="UP000237631"/>
    </source>
</evidence>
<comment type="caution">
    <text evidence="2">The sequence shown here is derived from an EMBL/GenBank/DDBJ whole genome shotgun (WGS) entry which is preliminary data.</text>
</comment>
<accession>A0A2S6C980</accession>
<dbReference type="AlphaFoldDB" id="A0A2S6C980"/>
<dbReference type="OrthoDB" id="3648537at2759"/>
<name>A0A2S6C980_9PEZI</name>
<reference evidence="3" key="1">
    <citation type="journal article" date="2017" name="bioRxiv">
        <title>Conservation of a gene cluster reveals novel cercosporin biosynthetic mechanisms and extends production to the genus Colletotrichum.</title>
        <authorList>
            <person name="de Jonge R."/>
            <person name="Ebert M.K."/>
            <person name="Huitt-Roehl C.R."/>
            <person name="Pal P."/>
            <person name="Suttle J.C."/>
            <person name="Spanner R.E."/>
            <person name="Neubauer J.D."/>
            <person name="Jurick W.M.II."/>
            <person name="Stott K.A."/>
            <person name="Secor G.A."/>
            <person name="Thomma B.P.H.J."/>
            <person name="Van de Peer Y."/>
            <person name="Townsend C.A."/>
            <person name="Bolton M.D."/>
        </authorList>
    </citation>
    <scope>NUCLEOTIDE SEQUENCE [LARGE SCALE GENOMIC DNA]</scope>
    <source>
        <strain evidence="3">CBS538.71</strain>
    </source>
</reference>
<organism evidence="2 3">
    <name type="scientific">Cercospora berteroae</name>
    <dbReference type="NCBI Taxonomy" id="357750"/>
    <lineage>
        <taxon>Eukaryota</taxon>
        <taxon>Fungi</taxon>
        <taxon>Dikarya</taxon>
        <taxon>Ascomycota</taxon>
        <taxon>Pezizomycotina</taxon>
        <taxon>Dothideomycetes</taxon>
        <taxon>Dothideomycetidae</taxon>
        <taxon>Mycosphaerellales</taxon>
        <taxon>Mycosphaerellaceae</taxon>
        <taxon>Cercospora</taxon>
    </lineage>
</organism>
<evidence type="ECO:0000256" key="1">
    <source>
        <dbReference type="SAM" id="MobiDB-lite"/>
    </source>
</evidence>
<sequence>MAFHYGAGAMSRAAINLANPTQRWIEPNPEEVSKGKQVMKRAAAGIKKGGRELARAPSRLSNLRRLSYASSRGGESRPVSRLSAWMDKYIIGEDKEGETSTESPQVPDTNIEEEASEGGEGGTEEGGQASEEKEEEEVKKTPSRTASMIKRAFSFRKSRAFRASTAPSTLQPPQEEPQSDDKGSGATTITPPSGEGSPLVRVAANEEIPGRTTSREAPVLPLPSFPSLITMPSGAEMEGSGAGPIGGEKVVVVEEEEEEEEVVAVASLAFVGRARLVDLSAEA</sequence>
<protein>
    <submittedName>
        <fullName evidence="2">Uncharacterized protein</fullName>
    </submittedName>
</protein>
<keyword evidence="3" id="KW-1185">Reference proteome</keyword>
<feature type="region of interest" description="Disordered" evidence="1">
    <location>
        <begin position="45"/>
        <end position="80"/>
    </location>
</feature>
<gene>
    <name evidence="2" type="ORF">CBER1_00752</name>
</gene>
<feature type="region of interest" description="Disordered" evidence="1">
    <location>
        <begin position="92"/>
        <end position="223"/>
    </location>
</feature>
<dbReference type="Proteomes" id="UP000237631">
    <property type="component" value="Unassembled WGS sequence"/>
</dbReference>
<dbReference type="EMBL" id="PNEN01000520">
    <property type="protein sequence ID" value="PPJ56291.1"/>
    <property type="molecule type" value="Genomic_DNA"/>
</dbReference>
<proteinExistence type="predicted"/>
<evidence type="ECO:0000313" key="2">
    <source>
        <dbReference type="EMBL" id="PPJ56291.1"/>
    </source>
</evidence>